<keyword evidence="3" id="KW-1185">Reference proteome</keyword>
<dbReference type="EMBL" id="CAICTM010000009">
    <property type="protein sequence ID" value="CAB9496807.1"/>
    <property type="molecule type" value="Genomic_DNA"/>
</dbReference>
<gene>
    <name evidence="2" type="ORF">SEMRO_9_G007730.1</name>
</gene>
<keyword evidence="1" id="KW-0732">Signal</keyword>
<evidence type="ECO:0000313" key="3">
    <source>
        <dbReference type="Proteomes" id="UP001153069"/>
    </source>
</evidence>
<evidence type="ECO:0000256" key="1">
    <source>
        <dbReference type="SAM" id="SignalP"/>
    </source>
</evidence>
<dbReference type="OrthoDB" id="196898at2759"/>
<dbReference type="AlphaFoldDB" id="A0A9N8D5J8"/>
<comment type="caution">
    <text evidence="2">The sequence shown here is derived from an EMBL/GenBank/DDBJ whole genome shotgun (WGS) entry which is preliminary data.</text>
</comment>
<accession>A0A9N8D5J8</accession>
<feature type="signal peptide" evidence="1">
    <location>
        <begin position="1"/>
        <end position="18"/>
    </location>
</feature>
<reference evidence="2" key="1">
    <citation type="submission" date="2020-06" db="EMBL/GenBank/DDBJ databases">
        <authorList>
            <consortium name="Plant Systems Biology data submission"/>
        </authorList>
    </citation>
    <scope>NUCLEOTIDE SEQUENCE</scope>
    <source>
        <strain evidence="2">D6</strain>
    </source>
</reference>
<evidence type="ECO:0000313" key="2">
    <source>
        <dbReference type="EMBL" id="CAB9496807.1"/>
    </source>
</evidence>
<name>A0A9N8D5J8_9STRA</name>
<dbReference type="Proteomes" id="UP001153069">
    <property type="component" value="Unassembled WGS sequence"/>
</dbReference>
<organism evidence="2 3">
    <name type="scientific">Seminavis robusta</name>
    <dbReference type="NCBI Taxonomy" id="568900"/>
    <lineage>
        <taxon>Eukaryota</taxon>
        <taxon>Sar</taxon>
        <taxon>Stramenopiles</taxon>
        <taxon>Ochrophyta</taxon>
        <taxon>Bacillariophyta</taxon>
        <taxon>Bacillariophyceae</taxon>
        <taxon>Bacillariophycidae</taxon>
        <taxon>Naviculales</taxon>
        <taxon>Naviculaceae</taxon>
        <taxon>Seminavis</taxon>
    </lineage>
</organism>
<proteinExistence type="predicted"/>
<protein>
    <submittedName>
        <fullName evidence="2">Uncharacterized protein</fullName>
    </submittedName>
</protein>
<feature type="chain" id="PRO_5040352950" evidence="1">
    <location>
        <begin position="19"/>
        <end position="216"/>
    </location>
</feature>
<sequence>MVSHRFALFLLFSTVASGFSPTFLSHPPVRQDVSLWSSTADEATAVSIDAKEAVKLFGRLADKYIMLDSSGGMCCYSACSDCEYRLPGGGYRMADQSSSRPKWICSYDERNFETLGKEHTSKWNTDIFTNGPAVTKEEFIQAMVDIPYNPPLGGPYVGASSATIEDTTGASLLFDLLAGKKEKLTKYRMGTRIKELAGGEEGLTWAGFSAAMMPEA</sequence>